<keyword evidence="3" id="KW-1185">Reference proteome</keyword>
<name>A0A506TWS3_9HYPH</name>
<keyword evidence="1" id="KW-0472">Membrane</keyword>
<dbReference type="Proteomes" id="UP000318801">
    <property type="component" value="Unassembled WGS sequence"/>
</dbReference>
<keyword evidence="1" id="KW-0812">Transmembrane</keyword>
<reference evidence="2 3" key="1">
    <citation type="submission" date="2019-06" db="EMBL/GenBank/DDBJ databases">
        <authorList>
            <person name="Li M."/>
        </authorList>
    </citation>
    <scope>NUCLEOTIDE SEQUENCE [LARGE SCALE GENOMIC DNA]</scope>
    <source>
        <strain evidence="2 3">BGMRC2036</strain>
    </source>
</reference>
<dbReference type="AlphaFoldDB" id="A0A506TWS3"/>
<dbReference type="EMBL" id="VHLG01000029">
    <property type="protein sequence ID" value="TPW26492.1"/>
    <property type="molecule type" value="Genomic_DNA"/>
</dbReference>
<evidence type="ECO:0000313" key="3">
    <source>
        <dbReference type="Proteomes" id="UP000318801"/>
    </source>
</evidence>
<comment type="caution">
    <text evidence="2">The sequence shown here is derived from an EMBL/GenBank/DDBJ whole genome shotgun (WGS) entry which is preliminary data.</text>
</comment>
<keyword evidence="2" id="KW-0808">Transferase</keyword>
<dbReference type="OrthoDB" id="7915943at2"/>
<gene>
    <name evidence="2" type="ORF">FJU08_22215</name>
</gene>
<proteinExistence type="predicted"/>
<evidence type="ECO:0000313" key="2">
    <source>
        <dbReference type="EMBL" id="TPW26492.1"/>
    </source>
</evidence>
<dbReference type="RefSeq" id="WP_141151226.1">
    <property type="nucleotide sequence ID" value="NZ_VHLG01000029.1"/>
</dbReference>
<dbReference type="GO" id="GO:0016746">
    <property type="term" value="F:acyltransferase activity"/>
    <property type="evidence" value="ECO:0007669"/>
    <property type="project" value="UniProtKB-KW"/>
</dbReference>
<keyword evidence="1" id="KW-1133">Transmembrane helix</keyword>
<organism evidence="2 3">
    <name type="scientific">Martelella alba</name>
    <dbReference type="NCBI Taxonomy" id="2590451"/>
    <lineage>
        <taxon>Bacteria</taxon>
        <taxon>Pseudomonadati</taxon>
        <taxon>Pseudomonadota</taxon>
        <taxon>Alphaproteobacteria</taxon>
        <taxon>Hyphomicrobiales</taxon>
        <taxon>Aurantimonadaceae</taxon>
        <taxon>Martelella</taxon>
    </lineage>
</organism>
<evidence type="ECO:0000256" key="1">
    <source>
        <dbReference type="SAM" id="Phobius"/>
    </source>
</evidence>
<feature type="transmembrane region" description="Helical" evidence="1">
    <location>
        <begin position="77"/>
        <end position="94"/>
    </location>
</feature>
<keyword evidence="2" id="KW-0012">Acyltransferase</keyword>
<sequence length="107" mass="11889">MTVDLARQLGEVQGKLDALIQKVDENSASHSDIHHRLNTVEHQNERLLEQNRALSERLGETEEFVAEYQKIKQIGRGYILGAAMAGTGFGVWLSDGLMQMLRALKGG</sequence>
<protein>
    <submittedName>
        <fullName evidence="2">Aminoacyltransferase</fullName>
    </submittedName>
</protein>
<accession>A0A506TWS3</accession>